<evidence type="ECO:0000313" key="1">
    <source>
        <dbReference type="EMBL" id="QJB32579.1"/>
    </source>
</evidence>
<dbReference type="KEGG" id="coy:HF329_15100"/>
<accession>A0AAE7D8B2</accession>
<dbReference type="Gene3D" id="2.40.70.10">
    <property type="entry name" value="Acid Proteases"/>
    <property type="match status" value="2"/>
</dbReference>
<proteinExistence type="predicted"/>
<reference evidence="2" key="1">
    <citation type="submission" date="2020-04" db="EMBL/GenBank/DDBJ databases">
        <authorList>
            <person name="Kittiwongwattana C."/>
        </authorList>
    </citation>
    <scope>NUCLEOTIDE SEQUENCE [LARGE SCALE GENOMIC DNA]</scope>
    <source>
        <strain evidence="2">1310</strain>
    </source>
</reference>
<evidence type="ECO:0000313" key="2">
    <source>
        <dbReference type="Proteomes" id="UP000502421"/>
    </source>
</evidence>
<sequence>MNTGLQFIIRATIFIYVIFPNAGNAQYSIPIEKRGGLTFIKVRINDQPRDTLLFLFDTGAEATAIDSATADRLGLHATSSDTLGGASAAESITSIIEHQKINIHDSVELSELKLYVVNMEPFDKAFGKRIDGIIGYDLLSKFVVFLDRKDAKMSFYSSIKNITSPLGKKVPITFKYETNIPHVKASFQLKNKKILDGYFDIDTGSNFDIYFNPSFAAHHHLKEHLDSIMAQKSRNVASASKGEFTSEISDLKIQPFNLGKQKVTISSDQLELDKKYRKYAGLIGNTVWEKFNILFDYRNKYIYLSFLDKL</sequence>
<dbReference type="InterPro" id="IPR034122">
    <property type="entry name" value="Retropepsin-like_bacterial"/>
</dbReference>
<dbReference type="CDD" id="cd05483">
    <property type="entry name" value="retropepsin_like_bacteria"/>
    <property type="match status" value="1"/>
</dbReference>
<dbReference type="AlphaFoldDB" id="A0AAE7D8B2"/>
<dbReference type="EMBL" id="CP051205">
    <property type="protein sequence ID" value="QJB32579.1"/>
    <property type="molecule type" value="Genomic_DNA"/>
</dbReference>
<name>A0AAE7D8B2_9BACT</name>
<organism evidence="1 2">
    <name type="scientific">Chitinophaga oryzae</name>
    <dbReference type="NCBI Taxonomy" id="2725414"/>
    <lineage>
        <taxon>Bacteria</taxon>
        <taxon>Pseudomonadati</taxon>
        <taxon>Bacteroidota</taxon>
        <taxon>Chitinophagia</taxon>
        <taxon>Chitinophagales</taxon>
        <taxon>Chitinophagaceae</taxon>
        <taxon>Chitinophaga</taxon>
    </lineage>
</organism>
<dbReference type="SUPFAM" id="SSF50630">
    <property type="entry name" value="Acid proteases"/>
    <property type="match status" value="1"/>
</dbReference>
<protein>
    <submittedName>
        <fullName evidence="1">Retropepsin-like domain-containing protein</fullName>
    </submittedName>
</protein>
<dbReference type="Proteomes" id="UP000502421">
    <property type="component" value="Chromosome"/>
</dbReference>
<dbReference type="RefSeq" id="WP_168804903.1">
    <property type="nucleotide sequence ID" value="NZ_CP051205.1"/>
</dbReference>
<dbReference type="InterPro" id="IPR021109">
    <property type="entry name" value="Peptidase_aspartic_dom_sf"/>
</dbReference>
<dbReference type="Pfam" id="PF13650">
    <property type="entry name" value="Asp_protease_2"/>
    <property type="match status" value="1"/>
</dbReference>
<gene>
    <name evidence="1" type="ORF">HF329_15100</name>
</gene>